<name>A0A9Q3JA22_9BASI</name>
<reference evidence="2" key="1">
    <citation type="submission" date="2021-03" db="EMBL/GenBank/DDBJ databases">
        <title>Draft genome sequence of rust myrtle Austropuccinia psidii MF-1, a brazilian biotype.</title>
        <authorList>
            <person name="Quecine M.C."/>
            <person name="Pachon D.M.R."/>
            <person name="Bonatelli M.L."/>
            <person name="Correr F.H."/>
            <person name="Franceschini L.M."/>
            <person name="Leite T.F."/>
            <person name="Margarido G.R.A."/>
            <person name="Almeida C.A."/>
            <person name="Ferrarezi J.A."/>
            <person name="Labate C.A."/>
        </authorList>
    </citation>
    <scope>NUCLEOTIDE SEQUENCE</scope>
    <source>
        <strain evidence="2">MF-1</strain>
    </source>
</reference>
<proteinExistence type="predicted"/>
<feature type="region of interest" description="Disordered" evidence="1">
    <location>
        <begin position="65"/>
        <end position="84"/>
    </location>
</feature>
<comment type="caution">
    <text evidence="2">The sequence shown here is derived from an EMBL/GenBank/DDBJ whole genome shotgun (WGS) entry which is preliminary data.</text>
</comment>
<dbReference type="AlphaFoldDB" id="A0A9Q3JA22"/>
<sequence>MKIQGPPTWFQITNQDLPFNFGEVRFLMVLDPFNRPSPCGGRLGLWARRLVPYAPWNPRVIGSKGPPIAPMDHGLQTVGHQNTK</sequence>
<protein>
    <submittedName>
        <fullName evidence="2">Uncharacterized protein</fullName>
    </submittedName>
</protein>
<organism evidence="2 3">
    <name type="scientific">Austropuccinia psidii MF-1</name>
    <dbReference type="NCBI Taxonomy" id="1389203"/>
    <lineage>
        <taxon>Eukaryota</taxon>
        <taxon>Fungi</taxon>
        <taxon>Dikarya</taxon>
        <taxon>Basidiomycota</taxon>
        <taxon>Pucciniomycotina</taxon>
        <taxon>Pucciniomycetes</taxon>
        <taxon>Pucciniales</taxon>
        <taxon>Sphaerophragmiaceae</taxon>
        <taxon>Austropuccinia</taxon>
    </lineage>
</organism>
<keyword evidence="3" id="KW-1185">Reference proteome</keyword>
<evidence type="ECO:0000313" key="3">
    <source>
        <dbReference type="Proteomes" id="UP000765509"/>
    </source>
</evidence>
<dbReference type="Proteomes" id="UP000765509">
    <property type="component" value="Unassembled WGS sequence"/>
</dbReference>
<gene>
    <name evidence="2" type="ORF">O181_097680</name>
</gene>
<evidence type="ECO:0000256" key="1">
    <source>
        <dbReference type="SAM" id="MobiDB-lite"/>
    </source>
</evidence>
<accession>A0A9Q3JA22</accession>
<dbReference type="EMBL" id="AVOT02066065">
    <property type="protein sequence ID" value="MBW0557965.1"/>
    <property type="molecule type" value="Genomic_DNA"/>
</dbReference>
<evidence type="ECO:0000313" key="2">
    <source>
        <dbReference type="EMBL" id="MBW0557965.1"/>
    </source>
</evidence>